<evidence type="ECO:0000256" key="1">
    <source>
        <dbReference type="ARBA" id="ARBA00000085"/>
    </source>
</evidence>
<dbReference type="Pfam" id="PF00672">
    <property type="entry name" value="HAMP"/>
    <property type="match status" value="1"/>
</dbReference>
<feature type="coiled-coil region" evidence="14">
    <location>
        <begin position="125"/>
        <end position="159"/>
    </location>
</feature>
<reference evidence="18 19" key="1">
    <citation type="journal article" date="2019" name="Int. J. Syst. Evol. Microbiol.">
        <title>The Global Catalogue of Microorganisms (GCM) 10K type strain sequencing project: providing services to taxonomists for standard genome sequencing and annotation.</title>
        <authorList>
            <consortium name="The Broad Institute Genomics Platform"/>
            <consortium name="The Broad Institute Genome Sequencing Center for Infectious Disease"/>
            <person name="Wu L."/>
            <person name="Ma J."/>
        </authorList>
    </citation>
    <scope>NUCLEOTIDE SEQUENCE [LARGE SCALE GENOMIC DNA]</scope>
    <source>
        <strain evidence="18 19">JCM 12774</strain>
    </source>
</reference>
<keyword evidence="6" id="KW-0808">Transferase</keyword>
<dbReference type="SMART" id="SM00388">
    <property type="entry name" value="HisKA"/>
    <property type="match status" value="1"/>
</dbReference>
<sequence>MRPKSKLFGMLVRNYIFFSLTVGLTVFLLLVWFIVQTNHYSVEHTPAQQLANSAAGTQEELRLFWSTMLEMGLIFVVLFGANVYVYSRLTAVRITNPLSAIASGIRSVAGGRYHERLSLEANYELAQIQESFNEMASKLEKAEADKKRLEESRQRMLVNLSHDVRTPITSIQGYAKALQLGMIEDEAHEQRILSLIYTKSQLVSELIDEVFELSKLESPDYPIIMKEQDLTEFLREIAVEFYELYEEKQLSFDCSIPQGEIIVPFNKSLLYRAVSNLLGNSLKYNPAGTRVGLKLADSGEKVQIEVTDNGVGISEPLRDKIFGAFVRGDAARKSDGGTGLGLTIARHIAEKHDGRLTLETGDGEWITRFELTLPKKVT</sequence>
<evidence type="ECO:0000256" key="5">
    <source>
        <dbReference type="ARBA" id="ARBA00022553"/>
    </source>
</evidence>
<evidence type="ECO:0000256" key="11">
    <source>
        <dbReference type="ARBA" id="ARBA00022989"/>
    </source>
</evidence>
<evidence type="ECO:0000256" key="7">
    <source>
        <dbReference type="ARBA" id="ARBA00022692"/>
    </source>
</evidence>
<dbReference type="Gene3D" id="6.10.340.10">
    <property type="match status" value="1"/>
</dbReference>
<dbReference type="SUPFAM" id="SSF158472">
    <property type="entry name" value="HAMP domain-like"/>
    <property type="match status" value="1"/>
</dbReference>
<dbReference type="GO" id="GO:0016301">
    <property type="term" value="F:kinase activity"/>
    <property type="evidence" value="ECO:0007669"/>
    <property type="project" value="UniProtKB-KW"/>
</dbReference>
<evidence type="ECO:0000256" key="3">
    <source>
        <dbReference type="ARBA" id="ARBA00012438"/>
    </source>
</evidence>
<evidence type="ECO:0000256" key="6">
    <source>
        <dbReference type="ARBA" id="ARBA00022679"/>
    </source>
</evidence>
<dbReference type="InterPro" id="IPR003661">
    <property type="entry name" value="HisK_dim/P_dom"/>
</dbReference>
<keyword evidence="12" id="KW-0902">Two-component regulatory system</keyword>
<dbReference type="RefSeq" id="WP_343858871.1">
    <property type="nucleotide sequence ID" value="NZ_BAAACX010000007.1"/>
</dbReference>
<keyword evidence="10" id="KW-0067">ATP-binding</keyword>
<feature type="domain" description="HAMP" evidence="17">
    <location>
        <begin position="92"/>
        <end position="144"/>
    </location>
</feature>
<keyword evidence="5" id="KW-0597">Phosphoprotein</keyword>
<keyword evidence="9 18" id="KW-0418">Kinase</keyword>
<dbReference type="Gene3D" id="1.10.287.130">
    <property type="match status" value="1"/>
</dbReference>
<evidence type="ECO:0000256" key="8">
    <source>
        <dbReference type="ARBA" id="ARBA00022741"/>
    </source>
</evidence>
<keyword evidence="7 15" id="KW-0812">Transmembrane</keyword>
<dbReference type="Pfam" id="PF02518">
    <property type="entry name" value="HATPase_c"/>
    <property type="match status" value="1"/>
</dbReference>
<dbReference type="CDD" id="cd06225">
    <property type="entry name" value="HAMP"/>
    <property type="match status" value="1"/>
</dbReference>
<dbReference type="SMART" id="SM00387">
    <property type="entry name" value="HATPase_c"/>
    <property type="match status" value="1"/>
</dbReference>
<dbReference type="InterPro" id="IPR003594">
    <property type="entry name" value="HATPase_dom"/>
</dbReference>
<dbReference type="Gene3D" id="3.30.565.10">
    <property type="entry name" value="Histidine kinase-like ATPase, C-terminal domain"/>
    <property type="match status" value="1"/>
</dbReference>
<keyword evidence="13 15" id="KW-0472">Membrane</keyword>
<evidence type="ECO:0000256" key="14">
    <source>
        <dbReference type="SAM" id="Coils"/>
    </source>
</evidence>
<evidence type="ECO:0000256" key="4">
    <source>
        <dbReference type="ARBA" id="ARBA00022475"/>
    </source>
</evidence>
<keyword evidence="8" id="KW-0547">Nucleotide-binding</keyword>
<dbReference type="PROSITE" id="PS50109">
    <property type="entry name" value="HIS_KIN"/>
    <property type="match status" value="1"/>
</dbReference>
<feature type="transmembrane region" description="Helical" evidence="15">
    <location>
        <begin position="12"/>
        <end position="35"/>
    </location>
</feature>
<dbReference type="SUPFAM" id="SSF47384">
    <property type="entry name" value="Homodimeric domain of signal transducing histidine kinase"/>
    <property type="match status" value="1"/>
</dbReference>
<keyword evidence="4" id="KW-1003">Cell membrane</keyword>
<evidence type="ECO:0000259" key="16">
    <source>
        <dbReference type="PROSITE" id="PS50109"/>
    </source>
</evidence>
<dbReference type="Proteomes" id="UP001500340">
    <property type="component" value="Unassembled WGS sequence"/>
</dbReference>
<dbReference type="PROSITE" id="PS50885">
    <property type="entry name" value="HAMP"/>
    <property type="match status" value="1"/>
</dbReference>
<comment type="subcellular location">
    <subcellularLocation>
        <location evidence="2">Cell membrane</location>
        <topology evidence="2">Multi-pass membrane protein</topology>
    </subcellularLocation>
</comment>
<comment type="caution">
    <text evidence="18">The sequence shown here is derived from an EMBL/GenBank/DDBJ whole genome shotgun (WGS) entry which is preliminary data.</text>
</comment>
<dbReference type="PANTHER" id="PTHR45528:SF1">
    <property type="entry name" value="SENSOR HISTIDINE KINASE CPXA"/>
    <property type="match status" value="1"/>
</dbReference>
<accession>A0ABN0Y4G2</accession>
<feature type="domain" description="Histidine kinase" evidence="16">
    <location>
        <begin position="159"/>
        <end position="377"/>
    </location>
</feature>
<gene>
    <name evidence="18" type="ORF">GCM10008933_12590</name>
</gene>
<evidence type="ECO:0000256" key="15">
    <source>
        <dbReference type="SAM" id="Phobius"/>
    </source>
</evidence>
<evidence type="ECO:0000256" key="2">
    <source>
        <dbReference type="ARBA" id="ARBA00004651"/>
    </source>
</evidence>
<dbReference type="InterPro" id="IPR050398">
    <property type="entry name" value="HssS/ArlS-like"/>
</dbReference>
<evidence type="ECO:0000256" key="10">
    <source>
        <dbReference type="ARBA" id="ARBA00022840"/>
    </source>
</evidence>
<evidence type="ECO:0000256" key="12">
    <source>
        <dbReference type="ARBA" id="ARBA00023012"/>
    </source>
</evidence>
<dbReference type="EMBL" id="BAAACX010000007">
    <property type="protein sequence ID" value="GAA0382908.1"/>
    <property type="molecule type" value="Genomic_DNA"/>
</dbReference>
<keyword evidence="11 15" id="KW-1133">Transmembrane helix</keyword>
<evidence type="ECO:0000313" key="18">
    <source>
        <dbReference type="EMBL" id="GAA0382908.1"/>
    </source>
</evidence>
<evidence type="ECO:0000313" key="19">
    <source>
        <dbReference type="Proteomes" id="UP001500340"/>
    </source>
</evidence>
<organism evidence="18 19">
    <name type="scientific">Paenibacillus motobuensis</name>
    <dbReference type="NCBI Taxonomy" id="295324"/>
    <lineage>
        <taxon>Bacteria</taxon>
        <taxon>Bacillati</taxon>
        <taxon>Bacillota</taxon>
        <taxon>Bacilli</taxon>
        <taxon>Bacillales</taxon>
        <taxon>Paenibacillaceae</taxon>
        <taxon>Paenibacillus</taxon>
    </lineage>
</organism>
<dbReference type="PANTHER" id="PTHR45528">
    <property type="entry name" value="SENSOR HISTIDINE KINASE CPXA"/>
    <property type="match status" value="1"/>
</dbReference>
<dbReference type="PRINTS" id="PR00344">
    <property type="entry name" value="BCTRLSENSOR"/>
</dbReference>
<dbReference type="SMART" id="SM00304">
    <property type="entry name" value="HAMP"/>
    <property type="match status" value="1"/>
</dbReference>
<dbReference type="CDD" id="cd00082">
    <property type="entry name" value="HisKA"/>
    <property type="match status" value="1"/>
</dbReference>
<feature type="transmembrane region" description="Helical" evidence="15">
    <location>
        <begin position="63"/>
        <end position="85"/>
    </location>
</feature>
<dbReference type="Pfam" id="PF00512">
    <property type="entry name" value="HisKA"/>
    <property type="match status" value="1"/>
</dbReference>
<keyword evidence="14" id="KW-0175">Coiled coil</keyword>
<dbReference type="EC" id="2.7.13.3" evidence="3"/>
<dbReference type="InterPro" id="IPR036890">
    <property type="entry name" value="HATPase_C_sf"/>
</dbReference>
<proteinExistence type="predicted"/>
<evidence type="ECO:0000259" key="17">
    <source>
        <dbReference type="PROSITE" id="PS50885"/>
    </source>
</evidence>
<dbReference type="SUPFAM" id="SSF55874">
    <property type="entry name" value="ATPase domain of HSP90 chaperone/DNA topoisomerase II/histidine kinase"/>
    <property type="match status" value="1"/>
</dbReference>
<dbReference type="InterPro" id="IPR004358">
    <property type="entry name" value="Sig_transdc_His_kin-like_C"/>
</dbReference>
<keyword evidence="19" id="KW-1185">Reference proteome</keyword>
<evidence type="ECO:0000256" key="9">
    <source>
        <dbReference type="ARBA" id="ARBA00022777"/>
    </source>
</evidence>
<dbReference type="InterPro" id="IPR003660">
    <property type="entry name" value="HAMP_dom"/>
</dbReference>
<evidence type="ECO:0000256" key="13">
    <source>
        <dbReference type="ARBA" id="ARBA00023136"/>
    </source>
</evidence>
<protein>
    <recommendedName>
        <fullName evidence="3">histidine kinase</fullName>
        <ecNumber evidence="3">2.7.13.3</ecNumber>
    </recommendedName>
</protein>
<dbReference type="InterPro" id="IPR005467">
    <property type="entry name" value="His_kinase_dom"/>
</dbReference>
<comment type="catalytic activity">
    <reaction evidence="1">
        <text>ATP + protein L-histidine = ADP + protein N-phospho-L-histidine.</text>
        <dbReference type="EC" id="2.7.13.3"/>
    </reaction>
</comment>
<dbReference type="InterPro" id="IPR036097">
    <property type="entry name" value="HisK_dim/P_sf"/>
</dbReference>
<name>A0ABN0Y4G2_9BACL</name>